<dbReference type="InterPro" id="IPR013525">
    <property type="entry name" value="ABC2_TM"/>
</dbReference>
<name>A0A1I4WTS4_9GAMM</name>
<feature type="transmembrane region" description="Helical" evidence="9">
    <location>
        <begin position="101"/>
        <end position="129"/>
    </location>
</feature>
<dbReference type="PANTHER" id="PTHR30413:SF10">
    <property type="entry name" value="CAPSULE POLYSACCHARIDE EXPORT INNER-MEMBRANE PROTEIN CTRC"/>
    <property type="match status" value="1"/>
</dbReference>
<dbReference type="AlphaFoldDB" id="A0A1I4WTS4"/>
<evidence type="ECO:0000256" key="7">
    <source>
        <dbReference type="ARBA" id="ARBA00023047"/>
    </source>
</evidence>
<keyword evidence="6 9" id="KW-1133">Transmembrane helix</keyword>
<evidence type="ECO:0000256" key="8">
    <source>
        <dbReference type="ARBA" id="ARBA00023136"/>
    </source>
</evidence>
<evidence type="ECO:0000259" key="10">
    <source>
        <dbReference type="PROSITE" id="PS51012"/>
    </source>
</evidence>
<feature type="domain" description="ABC transmembrane type-2" evidence="10">
    <location>
        <begin position="24"/>
        <end position="248"/>
    </location>
</feature>
<comment type="similarity">
    <text evidence="2 9">Belongs to the ABC-2 integral membrane protein family.</text>
</comment>
<dbReference type="Proteomes" id="UP000198575">
    <property type="component" value="Unassembled WGS sequence"/>
</dbReference>
<evidence type="ECO:0000256" key="9">
    <source>
        <dbReference type="RuleBase" id="RU361157"/>
    </source>
</evidence>
<keyword evidence="4 9" id="KW-1003">Cell membrane</keyword>
<keyword evidence="12" id="KW-1185">Reference proteome</keyword>
<feature type="transmembrane region" description="Helical" evidence="9">
    <location>
        <begin position="141"/>
        <end position="161"/>
    </location>
</feature>
<keyword evidence="8 9" id="KW-0472">Membrane</keyword>
<evidence type="ECO:0000256" key="1">
    <source>
        <dbReference type="ARBA" id="ARBA00004651"/>
    </source>
</evidence>
<feature type="transmembrane region" description="Helical" evidence="9">
    <location>
        <begin position="21"/>
        <end position="48"/>
    </location>
</feature>
<proteinExistence type="inferred from homology"/>
<sequence length="256" mass="28902">MSRMTLASHFIRRELRERYRGSFTGFGWALLQPLLQLAIYAFVFVQIFKARVPGAGAPGYVAFLVVAMWPWVAFSDAVVRSTTALQDNAALIGKVALPREILVLAPCSASFLLHACGYVAILVVLAIAGQDVHIARLPLALLMYLPMFAYTFGVALIFASLQVFVRDLVQMLGQLLTLMMFAAPIFYDRANLPERFRGYLDLNPFSFYVESLRSILLDYGDFPWRMFGVAMLTALLTLGFGHWLFRRLDPHFEDFL</sequence>
<dbReference type="GO" id="GO:0005886">
    <property type="term" value="C:plasma membrane"/>
    <property type="evidence" value="ECO:0007669"/>
    <property type="project" value="UniProtKB-SubCell"/>
</dbReference>
<dbReference type="EMBL" id="FOVF01000006">
    <property type="protein sequence ID" value="SFN17201.1"/>
    <property type="molecule type" value="Genomic_DNA"/>
</dbReference>
<feature type="transmembrane region" description="Helical" evidence="9">
    <location>
        <begin position="222"/>
        <end position="245"/>
    </location>
</feature>
<dbReference type="InterPro" id="IPR047817">
    <property type="entry name" value="ABC2_TM_bact-type"/>
</dbReference>
<keyword evidence="7" id="KW-0625">Polysaccharide transport</keyword>
<evidence type="ECO:0000313" key="12">
    <source>
        <dbReference type="Proteomes" id="UP000198575"/>
    </source>
</evidence>
<reference evidence="11 12" key="1">
    <citation type="submission" date="2016-10" db="EMBL/GenBank/DDBJ databases">
        <authorList>
            <person name="de Groot N.N."/>
        </authorList>
    </citation>
    <scope>NUCLEOTIDE SEQUENCE [LARGE SCALE GENOMIC DNA]</scope>
    <source>
        <strain evidence="11 12">CGMCC 1.7659</strain>
    </source>
</reference>
<dbReference type="STRING" id="578942.SAMN05216289_10662"/>
<evidence type="ECO:0000256" key="6">
    <source>
        <dbReference type="ARBA" id="ARBA00022989"/>
    </source>
</evidence>
<organism evidence="11 12">
    <name type="scientific">Dokdonella immobilis</name>
    <dbReference type="NCBI Taxonomy" id="578942"/>
    <lineage>
        <taxon>Bacteria</taxon>
        <taxon>Pseudomonadati</taxon>
        <taxon>Pseudomonadota</taxon>
        <taxon>Gammaproteobacteria</taxon>
        <taxon>Lysobacterales</taxon>
        <taxon>Rhodanobacteraceae</taxon>
        <taxon>Dokdonella</taxon>
    </lineage>
</organism>
<keyword evidence="7" id="KW-0762">Sugar transport</keyword>
<evidence type="ECO:0000256" key="4">
    <source>
        <dbReference type="ARBA" id="ARBA00022475"/>
    </source>
</evidence>
<dbReference type="PROSITE" id="PS51012">
    <property type="entry name" value="ABC_TM2"/>
    <property type="match status" value="1"/>
</dbReference>
<keyword evidence="3 9" id="KW-0813">Transport</keyword>
<accession>A0A1I4WTS4</accession>
<keyword evidence="5 9" id="KW-0812">Transmembrane</keyword>
<dbReference type="GO" id="GO:0140359">
    <property type="term" value="F:ABC-type transporter activity"/>
    <property type="evidence" value="ECO:0007669"/>
    <property type="project" value="InterPro"/>
</dbReference>
<gene>
    <name evidence="11" type="ORF">SAMN05216289_10662</name>
</gene>
<protein>
    <recommendedName>
        <fullName evidence="9">Transport permease protein</fullName>
    </recommendedName>
</protein>
<evidence type="ECO:0000256" key="2">
    <source>
        <dbReference type="ARBA" id="ARBA00007783"/>
    </source>
</evidence>
<feature type="transmembrane region" description="Helical" evidence="9">
    <location>
        <begin position="168"/>
        <end position="187"/>
    </location>
</feature>
<dbReference type="RefSeq" id="WP_092406148.1">
    <property type="nucleotide sequence ID" value="NZ_FOVF01000006.1"/>
</dbReference>
<dbReference type="OrthoDB" id="9786910at2"/>
<comment type="subcellular location">
    <subcellularLocation>
        <location evidence="9">Cell inner membrane</location>
        <topology evidence="9">Multi-pass membrane protein</topology>
    </subcellularLocation>
    <subcellularLocation>
        <location evidence="1">Cell membrane</location>
        <topology evidence="1">Multi-pass membrane protein</topology>
    </subcellularLocation>
</comment>
<evidence type="ECO:0000256" key="3">
    <source>
        <dbReference type="ARBA" id="ARBA00022448"/>
    </source>
</evidence>
<evidence type="ECO:0000313" key="11">
    <source>
        <dbReference type="EMBL" id="SFN17201.1"/>
    </source>
</evidence>
<feature type="transmembrane region" description="Helical" evidence="9">
    <location>
        <begin position="60"/>
        <end position="80"/>
    </location>
</feature>
<dbReference type="GO" id="GO:0015774">
    <property type="term" value="P:polysaccharide transport"/>
    <property type="evidence" value="ECO:0007669"/>
    <property type="project" value="UniProtKB-KW"/>
</dbReference>
<dbReference type="GO" id="GO:0015920">
    <property type="term" value="P:lipopolysaccharide transport"/>
    <property type="evidence" value="ECO:0007669"/>
    <property type="project" value="TreeGrafter"/>
</dbReference>
<dbReference type="Pfam" id="PF01061">
    <property type="entry name" value="ABC2_membrane"/>
    <property type="match status" value="1"/>
</dbReference>
<dbReference type="PANTHER" id="PTHR30413">
    <property type="entry name" value="INNER MEMBRANE TRANSPORT PERMEASE"/>
    <property type="match status" value="1"/>
</dbReference>
<evidence type="ECO:0000256" key="5">
    <source>
        <dbReference type="ARBA" id="ARBA00022692"/>
    </source>
</evidence>